<dbReference type="CDD" id="cd19958">
    <property type="entry name" value="pyocin_knob"/>
    <property type="match status" value="1"/>
</dbReference>
<reference evidence="1 2" key="1">
    <citation type="submission" date="2019-02" db="EMBL/GenBank/DDBJ databases">
        <title>Genomic, morphological and functional characterisation of novel bacteriophage Fnu1 capable of disrupt Fusobacterium nucleatum biofilm.</title>
        <authorList>
            <person name="Kabwe M."/>
            <person name="Brown T.L."/>
            <person name="Dashper S."/>
            <person name="Speirs L."/>
            <person name="Ku H."/>
            <person name="Petrovski S."/>
            <person name="Chan H.T."/>
            <person name="Lock P."/>
            <person name="Tucci J."/>
        </authorList>
    </citation>
    <scope>NUCLEOTIDE SEQUENCE [LARGE SCALE GENOMIC DNA]</scope>
</reference>
<dbReference type="KEGG" id="vg:65071992"/>
<dbReference type="EMBL" id="MK554696">
    <property type="protein sequence ID" value="QBJ04060.1"/>
    <property type="molecule type" value="Genomic_DNA"/>
</dbReference>
<evidence type="ECO:0000313" key="1">
    <source>
        <dbReference type="EMBL" id="QBJ04060.1"/>
    </source>
</evidence>
<proteinExistence type="predicted"/>
<dbReference type="Proteomes" id="UP000292160">
    <property type="component" value="Segment"/>
</dbReference>
<sequence length="552" mass="62769">MSGIFTQLTGQNKGVMPLVEACNLILEYVLENGFGGSSSNPLTPAQIEKIKEDVINKIKTQIPIGVMLKDCELINSKLKFTLSDDSSKEIDLITLINTKVNQSELINYAKKTDINNLITETKADSKYQIKGNYANQSDLDNKQDKSTALKLSDVKTEIQKVVGTAPETLDTLQEIAQALGNDPNKINTILSQLGLKASKQDLDNLKEKVITELKFNNNKITYKENGVSKEIDLSVYVNPSTQDIETIVENKGNTLYESKDNTIVKNLQYNSSSKKLTYKINNEIKEIILPQSNNNSGSGGNSNNLDGNTLLDKINQEAQSDTILNFKTKLDILDKNYLFNEKNIEEYLREDNLDLNYFSDNAYSGYYIISANVEAEKIKKQNNFPLDDVHGMLFVYIHSGQRKGIQEYYTTEFDTNTSEFKPIRHFIRFYSNYTWTDWQELTNNTNTKKYDTFTLEGKLVPGKINEILHLNGVPYSIQLYAPVDTTIPELNLSFNPQGYIILNGSEQEIYMQHAKNSSDYDLKFKYIKENKILKVESSYNLEGSYTLEIKYL</sequence>
<evidence type="ECO:0000313" key="2">
    <source>
        <dbReference type="Proteomes" id="UP000292160"/>
    </source>
</evidence>
<name>A0A481W611_9CAUD</name>
<dbReference type="RefSeq" id="YP_010082803.1">
    <property type="nucleotide sequence ID" value="NC_055035.1"/>
</dbReference>
<dbReference type="GeneID" id="65071992"/>
<keyword evidence="2" id="KW-1185">Reference proteome</keyword>
<organism evidence="1 2">
    <name type="scientific">Fusobacterium phage Fnu1</name>
    <dbReference type="NCBI Taxonomy" id="2530024"/>
    <lineage>
        <taxon>Viruses</taxon>
        <taxon>Duplodnaviria</taxon>
        <taxon>Heunggongvirae</taxon>
        <taxon>Uroviricota</taxon>
        <taxon>Caudoviricetes</taxon>
        <taxon>Latrobevirus</taxon>
        <taxon>Latrobevirus FNU1</taxon>
    </lineage>
</organism>
<protein>
    <submittedName>
        <fullName evidence="1">Tail fiber protein</fullName>
    </submittedName>
</protein>
<accession>A0A481W611</accession>